<keyword evidence="4 7" id="KW-0833">Ubl conjugation pathway</keyword>
<dbReference type="GO" id="GO:0005524">
    <property type="term" value="F:ATP binding"/>
    <property type="evidence" value="ECO:0007669"/>
    <property type="project" value="UniProtKB-UniRule"/>
</dbReference>
<evidence type="ECO:0000256" key="4">
    <source>
        <dbReference type="ARBA" id="ARBA00022786"/>
    </source>
</evidence>
<dbReference type="PANTHER" id="PTHR42307">
    <property type="entry name" value="PUP DEAMIDASE/DEPUPYLASE"/>
    <property type="match status" value="1"/>
</dbReference>
<dbReference type="EMBL" id="CP029254">
    <property type="protein sequence ID" value="AWK07841.1"/>
    <property type="molecule type" value="Genomic_DNA"/>
</dbReference>
<dbReference type="EMBL" id="BGZL01000008">
    <property type="protein sequence ID" value="GBQ01833.1"/>
    <property type="molecule type" value="Genomic_DNA"/>
</dbReference>
<comment type="catalytic activity">
    <reaction evidence="7">
        <text>ATP + [prokaryotic ubiquitin-like protein]-L-glutamate + [protein]-L-lysine = ADP + phosphate + N(6)-([prokaryotic ubiquitin-like protein]-gamma-L-glutamyl)-[protein]-L-lysine.</text>
        <dbReference type="EC" id="6.3.1.19"/>
    </reaction>
</comment>
<comment type="pathway">
    <text evidence="7">Protein degradation; proteasomal Pup-dependent pathway.</text>
</comment>
<accession>A0A2S1YUS0</accession>
<evidence type="ECO:0000256" key="2">
    <source>
        <dbReference type="ARBA" id="ARBA00022723"/>
    </source>
</evidence>
<keyword evidence="2 7" id="KW-0479">Metal-binding</keyword>
<comment type="miscellaneous">
    <text evidence="7">The reaction mechanism probably proceeds via the activation of Pup by phosphorylation of its C-terminal glutamate, which is then subject to nucleophilic attack by the substrate lysine, resulting in an isopeptide bond and the release of phosphate as a good leaving group.</text>
</comment>
<evidence type="ECO:0000313" key="13">
    <source>
        <dbReference type="Proteomes" id="UP000265354"/>
    </source>
</evidence>
<dbReference type="UniPathway" id="UPA00997"/>
<evidence type="ECO:0000256" key="8">
    <source>
        <dbReference type="NCBIfam" id="TIGR03686"/>
    </source>
</evidence>
<feature type="binding site" evidence="7">
    <location>
        <position position="63"/>
    </location>
    <ligand>
        <name>Mg(2+)</name>
        <dbReference type="ChEBI" id="CHEBI:18420"/>
    </ligand>
</feature>
<evidence type="ECO:0000256" key="6">
    <source>
        <dbReference type="ARBA" id="ARBA00022842"/>
    </source>
</evidence>
<proteinExistence type="inferred from homology"/>
<dbReference type="RefSeq" id="WP_109292842.1">
    <property type="nucleotide sequence ID" value="NZ_BGZL01000008.1"/>
</dbReference>
<evidence type="ECO:0000313" key="11">
    <source>
        <dbReference type="EMBL" id="GBQ01833.1"/>
    </source>
</evidence>
<feature type="binding site" evidence="7">
    <location>
        <position position="55"/>
    </location>
    <ligand>
        <name>Mg(2+)</name>
        <dbReference type="ChEBI" id="CHEBI:18420"/>
    </ligand>
</feature>
<dbReference type="GO" id="GO:0010498">
    <property type="term" value="P:proteasomal protein catabolic process"/>
    <property type="evidence" value="ECO:0007669"/>
    <property type="project" value="UniProtKB-UniRule"/>
</dbReference>
<reference evidence="10 12" key="1">
    <citation type="submission" date="2018-05" db="EMBL/GenBank/DDBJ databases">
        <title>Complete genome sequence of the Type Strain of Streptomyces spongiicola HNM0071, the producer of staurosporine.</title>
        <authorList>
            <person name="Zhou S."/>
            <person name="Huang X."/>
        </authorList>
    </citation>
    <scope>NUCLEOTIDE SEQUENCE [LARGE SCALE GENOMIC DNA]</scope>
    <source>
        <strain evidence="10 12">HNM0071</strain>
    </source>
</reference>
<feature type="binding site" evidence="7">
    <location>
        <position position="420"/>
    </location>
    <ligand>
        <name>ATP</name>
        <dbReference type="ChEBI" id="CHEBI:30616"/>
    </ligand>
</feature>
<gene>
    <name evidence="7 11" type="primary">pafA</name>
    <name evidence="10" type="ORF">DDQ41_01690</name>
    <name evidence="11" type="ORF">SSP531S_32810</name>
</gene>
<dbReference type="HAMAP" id="MF_02111">
    <property type="entry name" value="Pup_ligase"/>
    <property type="match status" value="1"/>
</dbReference>
<reference evidence="11 13" key="2">
    <citation type="submission" date="2018-07" db="EMBL/GenBank/DDBJ databases">
        <title>Whole Genome Shotgun Sequence of Streptomyces spongiicola strain 531S.</title>
        <authorList>
            <person name="Dohra H."/>
            <person name="Kodani S."/>
        </authorList>
    </citation>
    <scope>NUCLEOTIDE SEQUENCE [LARGE SCALE GENOMIC DNA]</scope>
    <source>
        <strain evidence="11 13">531S</strain>
    </source>
</reference>
<dbReference type="UniPathway" id="UPA00998"/>
<keyword evidence="1 7" id="KW-0436">Ligase</keyword>
<dbReference type="InterPro" id="IPR004347">
    <property type="entry name" value="Pup_ligase/deamidase"/>
</dbReference>
<dbReference type="PIRSF" id="PIRSF018077">
    <property type="entry name" value="UCP018077"/>
    <property type="match status" value="1"/>
</dbReference>
<dbReference type="EC" id="6.3.1.19" evidence="7 8"/>
<evidence type="ECO:0000313" key="12">
    <source>
        <dbReference type="Proteomes" id="UP000245051"/>
    </source>
</evidence>
<dbReference type="GO" id="GO:0000287">
    <property type="term" value="F:magnesium ion binding"/>
    <property type="evidence" value="ECO:0007669"/>
    <property type="project" value="UniProtKB-UniRule"/>
</dbReference>
<evidence type="ECO:0000313" key="10">
    <source>
        <dbReference type="EMBL" id="AWK07841.1"/>
    </source>
</evidence>
<dbReference type="AlphaFoldDB" id="A0A2S1YUS0"/>
<sequence>MDRRIFGLENEYGVTCTFRGQRRLSPDEVARYLFRRVVSWGRSSNVFLRNGARLYLDVGSHPEYATPECDNVTELVTHDKAGERILEGLLVDAERRLHEEGIAGDVYLFKNNTDSAGNSYGCHENYLVARHGEFSRLADILIPFLVTRQLLCGAGKVLQTPRGAVFCVSQRAEHIWEGVSSATTRSRPIINTRDEPHADAERYRRLHVIVGDSNMSETTMLLKVGATDLVLRMIEAGTVMRDLTLENPIRAIREVSHDITGRRKVRLASGREASALEVQREYYEKAVDFVDRRGIRTGTVAQVLELWGRTLDAIEQEDLDSIGTEIDWVMKYKLIERYRAKHNMTMSHPRVAQIDLAYHDIHRRRGLYYLLEKKGQAARICNDLRIFEGKSVPPQTTRARLRGDFIRRAQEQRRDFTVDWVHLKLNDQAQRTVLCKDPFRSVDDRVEKLIAGM</sequence>
<feature type="active site" description="Proton acceptor" evidence="7 9">
    <location>
        <position position="57"/>
    </location>
</feature>
<dbReference type="GO" id="GO:0016879">
    <property type="term" value="F:ligase activity, forming carbon-nitrogen bonds"/>
    <property type="evidence" value="ECO:0007669"/>
    <property type="project" value="UniProtKB-UniRule"/>
</dbReference>
<dbReference type="PANTHER" id="PTHR42307:SF3">
    <property type="entry name" value="PUP--PROTEIN LIGASE"/>
    <property type="match status" value="1"/>
</dbReference>
<name>A0A2S1YUS0_9ACTN</name>
<keyword evidence="5 7" id="KW-0067">ATP-binding</keyword>
<protein>
    <recommendedName>
        <fullName evidence="7 8">Pup--protein ligase</fullName>
        <ecNumber evidence="7 8">6.3.1.19</ecNumber>
    </recommendedName>
    <alternativeName>
        <fullName evidence="7">Proteasome accessory factor A</fullName>
    </alternativeName>
    <alternativeName>
        <fullName evidence="7">Pup-conjugating enzyme</fullName>
    </alternativeName>
</protein>
<evidence type="ECO:0000256" key="7">
    <source>
        <dbReference type="HAMAP-Rule" id="MF_02111"/>
    </source>
</evidence>
<dbReference type="GO" id="GO:0070490">
    <property type="term" value="P:protein pupylation"/>
    <property type="evidence" value="ECO:0007669"/>
    <property type="project" value="UniProtKB-UniRule"/>
</dbReference>
<comment type="pathway">
    <text evidence="7">Protein modification; protein pupylation.</text>
</comment>
<evidence type="ECO:0000256" key="5">
    <source>
        <dbReference type="ARBA" id="ARBA00022840"/>
    </source>
</evidence>
<dbReference type="Proteomes" id="UP000265354">
    <property type="component" value="Unassembled WGS sequence"/>
</dbReference>
<dbReference type="Proteomes" id="UP000245051">
    <property type="component" value="Chromosome"/>
</dbReference>
<evidence type="ECO:0000256" key="1">
    <source>
        <dbReference type="ARBA" id="ARBA00022598"/>
    </source>
</evidence>
<comment type="function">
    <text evidence="7">Catalyzes the covalent attachment of the prokaryotic ubiquitin-like protein modifier Pup to the proteasomal substrate proteins, thereby targeting them for proteasomal degradation. This tagging system is termed pupylation. The ligation reaction involves the side-chain carboxylate of the C-terminal glutamate of Pup and the side-chain amino group of a substrate lysine.</text>
</comment>
<dbReference type="GO" id="GO:0019787">
    <property type="term" value="F:ubiquitin-like protein transferase activity"/>
    <property type="evidence" value="ECO:0007669"/>
    <property type="project" value="UniProtKB-UniRule"/>
</dbReference>
<feature type="binding site" evidence="7">
    <location>
        <position position="9"/>
    </location>
    <ligand>
        <name>Mg(2+)</name>
        <dbReference type="ChEBI" id="CHEBI:18420"/>
    </ligand>
</feature>
<organism evidence="11 13">
    <name type="scientific">Streptomyces spongiicola</name>
    <dbReference type="NCBI Taxonomy" id="1690221"/>
    <lineage>
        <taxon>Bacteria</taxon>
        <taxon>Bacillati</taxon>
        <taxon>Actinomycetota</taxon>
        <taxon>Actinomycetes</taxon>
        <taxon>Kitasatosporales</taxon>
        <taxon>Streptomycetaceae</taxon>
        <taxon>Streptomyces</taxon>
    </lineage>
</organism>
<feature type="binding site" evidence="7">
    <location>
        <position position="66"/>
    </location>
    <ligand>
        <name>ATP</name>
        <dbReference type="ChEBI" id="CHEBI:30616"/>
    </ligand>
</feature>
<dbReference type="NCBIfam" id="TIGR03686">
    <property type="entry name" value="pupylate_PafA"/>
    <property type="match status" value="1"/>
</dbReference>
<dbReference type="InterPro" id="IPR022279">
    <property type="entry name" value="Pup_ligase"/>
</dbReference>
<dbReference type="OrthoDB" id="9760627at2"/>
<dbReference type="Pfam" id="PF03136">
    <property type="entry name" value="Pup_ligase"/>
    <property type="match status" value="1"/>
</dbReference>
<dbReference type="KEGG" id="sspo:DDQ41_01690"/>
<comment type="similarity">
    <text evidence="7">Belongs to the Pup ligase/Pup deamidase family. Pup-conjugating enzyme subfamily.</text>
</comment>
<evidence type="ECO:0000256" key="3">
    <source>
        <dbReference type="ARBA" id="ARBA00022741"/>
    </source>
</evidence>
<feature type="binding site" evidence="7">
    <location>
        <position position="53"/>
    </location>
    <ligand>
        <name>ATP</name>
        <dbReference type="ChEBI" id="CHEBI:30616"/>
    </ligand>
</feature>
<dbReference type="GO" id="GO:0019941">
    <property type="term" value="P:modification-dependent protein catabolic process"/>
    <property type="evidence" value="ECO:0007669"/>
    <property type="project" value="UniProtKB-UniRule"/>
</dbReference>
<keyword evidence="6 7" id="KW-0460">Magnesium</keyword>
<keyword evidence="3 7" id="KW-0547">Nucleotide-binding</keyword>
<keyword evidence="12" id="KW-1185">Reference proteome</keyword>
<evidence type="ECO:0000256" key="9">
    <source>
        <dbReference type="PIRSR" id="PIRSR018077-1"/>
    </source>
</evidence>